<reference evidence="2 3" key="1">
    <citation type="journal article" date="2022" name="bioRxiv">
        <title>Genomics of Preaxostyla Flagellates Illuminates Evolutionary Transitions and the Path Towards Mitochondrial Loss.</title>
        <authorList>
            <person name="Novak L.V.F."/>
            <person name="Treitli S.C."/>
            <person name="Pyrih J."/>
            <person name="Halakuc P."/>
            <person name="Pipaliya S.V."/>
            <person name="Vacek V."/>
            <person name="Brzon O."/>
            <person name="Soukal P."/>
            <person name="Eme L."/>
            <person name="Dacks J.B."/>
            <person name="Karnkowska A."/>
            <person name="Elias M."/>
            <person name="Hampl V."/>
        </authorList>
    </citation>
    <scope>NUCLEOTIDE SEQUENCE [LARGE SCALE GENOMIC DNA]</scope>
    <source>
        <strain evidence="2">NAU3</strain>
        <tissue evidence="2">Gut</tissue>
    </source>
</reference>
<keyword evidence="1" id="KW-0472">Membrane</keyword>
<evidence type="ECO:0000313" key="2">
    <source>
        <dbReference type="EMBL" id="KAK2945147.1"/>
    </source>
</evidence>
<accession>A0ABQ9X2J3</accession>
<dbReference type="Proteomes" id="UP001281761">
    <property type="component" value="Unassembled WGS sequence"/>
</dbReference>
<name>A0ABQ9X2J3_9EUKA</name>
<keyword evidence="3" id="KW-1185">Reference proteome</keyword>
<evidence type="ECO:0000313" key="3">
    <source>
        <dbReference type="Proteomes" id="UP001281761"/>
    </source>
</evidence>
<sequence length="857" mass="93421">MHKIKAATCTIAIESETFTAHTLHFTPKTVQTSPTLFAISGTGSLVLSSSKLSSFTLDKPLIKHEGASVEITGTTIEHITLSATAAIVTSQSLTITHSFFNTITSQHDGGSAIWAQLNENTKVSVKDTGFVNCVASDVENWVLLTGLENRTSLETDSWAGTFNQTSEWSGVMVEENAEEGPYSLLYHFYPRPVGSFHVTKTRSSNFRLCGHSFLPCRSLPKSFDVTHEPLAEVREAELNELLSIGDRSLTISGHNKRGVVEMTSKGRVLSSDSDDPGTLTFKELTIDLSSSQLTSDDSIFTFEDGSLSFFTIILSSSHTVTPTLLNLKGGDFVADSVHIRQISFTQTPFSLHPNTTTMFSLLNVTQCITSSFLSAENCTLTLVTCTFSSPQSVGQVNDADEMCAWSTGLLVLDHCTTTLSFTTFDSVAQGAIAMRGGTLNISSAYFANCSQPTSSTISTRKHIACSDDGSITIPPALISDDPSTDNHWISTDSCRVTKAGNPVLAPLFVPTIDVNKTKATGGKKSLYNLTLIGTSFYPCDLSLCVWEDSEEKNVDPFVFELPTSVFKNTTTIVTEIDISSSSFSSSTVLRGALQYDDGLVTDSFKLRAGSSEGFSQIFDKNKNWLIPVIVVSVVAHVVLLIVILVCCHQKKKKKQGPPLSSQQEQMVEDVIKCDEDDETMARTGHTHSVLFPAPSHPDQQQKDVTVVQRSFDDEDSKREPIDLVKAFNCDGNFNISFVSTRPSLYHRIHHSDDPHPLNSGAILLSVIKGIKYLQSQKQDNLVVSVLTPHHFFLDNSGKVSLGASDHLRNPGQAPLLNTTLPSEASEHNNHFFRESNIGSVNDNTVSYEPNQCSLTSE</sequence>
<comment type="caution">
    <text evidence="2">The sequence shown here is derived from an EMBL/GenBank/DDBJ whole genome shotgun (WGS) entry which is preliminary data.</text>
</comment>
<keyword evidence="1" id="KW-1133">Transmembrane helix</keyword>
<evidence type="ECO:0000256" key="1">
    <source>
        <dbReference type="SAM" id="Phobius"/>
    </source>
</evidence>
<proteinExistence type="predicted"/>
<feature type="transmembrane region" description="Helical" evidence="1">
    <location>
        <begin position="624"/>
        <end position="647"/>
    </location>
</feature>
<protein>
    <recommendedName>
        <fullName evidence="4">Transmembrane protein</fullName>
    </recommendedName>
</protein>
<evidence type="ECO:0008006" key="4">
    <source>
        <dbReference type="Google" id="ProtNLM"/>
    </source>
</evidence>
<organism evidence="2 3">
    <name type="scientific">Blattamonas nauphoetae</name>
    <dbReference type="NCBI Taxonomy" id="2049346"/>
    <lineage>
        <taxon>Eukaryota</taxon>
        <taxon>Metamonada</taxon>
        <taxon>Preaxostyla</taxon>
        <taxon>Oxymonadida</taxon>
        <taxon>Blattamonas</taxon>
    </lineage>
</organism>
<keyword evidence="1" id="KW-0812">Transmembrane</keyword>
<gene>
    <name evidence="2" type="ORF">BLNAU_19937</name>
</gene>
<dbReference type="EMBL" id="JARBJD010000271">
    <property type="protein sequence ID" value="KAK2945147.1"/>
    <property type="molecule type" value="Genomic_DNA"/>
</dbReference>